<comment type="similarity">
    <text evidence="2 4">Belongs to the bacterial solute-binding protein 3 family.</text>
</comment>
<organism evidence="7 8">
    <name type="scientific">Deinococcus detaillensis</name>
    <dbReference type="NCBI Taxonomy" id="2592048"/>
    <lineage>
        <taxon>Bacteria</taxon>
        <taxon>Thermotogati</taxon>
        <taxon>Deinococcota</taxon>
        <taxon>Deinococci</taxon>
        <taxon>Deinococcales</taxon>
        <taxon>Deinococcaceae</taxon>
        <taxon>Deinococcus</taxon>
    </lineage>
</organism>
<keyword evidence="3 5" id="KW-0732">Signal</keyword>
<comment type="caution">
    <text evidence="7">The sequence shown here is derived from an EMBL/GenBank/DDBJ whole genome shotgun (WGS) entry which is preliminary data.</text>
</comment>
<sequence length="256" mass="27865">MSTLFRSSLLLSLCSLMILPLAQARTLKDIKKEGVLHVNSLELPPFSYKTTDGYTGFETELITMLANDLGLKTDFSPMLLDTIANDLKEGRVDAAIGGLEITSTRENQVGFTRPFLCAGMSVVSRDPAIQTRFDLENKTVGVLSGSTIQSFVQKLPFPKKAVVFATVNDLIYAIATGKVDATLSYKVSGPIMMKLYPKAGFLYGPVQWSIPIGAMLSDGDNSLRLALNGALAKSMQDGRYAQLSTKYFGENLRCKA</sequence>
<dbReference type="GO" id="GO:0030313">
    <property type="term" value="C:cell envelope"/>
    <property type="evidence" value="ECO:0007669"/>
    <property type="project" value="UniProtKB-SubCell"/>
</dbReference>
<accession>A0A553UUB6</accession>
<dbReference type="EMBL" id="VKDB01000012">
    <property type="protein sequence ID" value="TSA83809.1"/>
    <property type="molecule type" value="Genomic_DNA"/>
</dbReference>
<evidence type="ECO:0000313" key="8">
    <source>
        <dbReference type="Proteomes" id="UP000316092"/>
    </source>
</evidence>
<dbReference type="Proteomes" id="UP000316092">
    <property type="component" value="Unassembled WGS sequence"/>
</dbReference>
<dbReference type="PANTHER" id="PTHR35936:SF19">
    <property type="entry name" value="AMINO-ACID-BINDING PROTEIN YXEM-RELATED"/>
    <property type="match status" value="1"/>
</dbReference>
<evidence type="ECO:0000259" key="6">
    <source>
        <dbReference type="SMART" id="SM00062"/>
    </source>
</evidence>
<feature type="chain" id="PRO_5021838333" evidence="5">
    <location>
        <begin position="25"/>
        <end position="256"/>
    </location>
</feature>
<feature type="signal peptide" evidence="5">
    <location>
        <begin position="1"/>
        <end position="24"/>
    </location>
</feature>
<evidence type="ECO:0000313" key="7">
    <source>
        <dbReference type="EMBL" id="TSA83809.1"/>
    </source>
</evidence>
<dbReference type="PROSITE" id="PS01039">
    <property type="entry name" value="SBP_BACTERIAL_3"/>
    <property type="match status" value="1"/>
</dbReference>
<evidence type="ECO:0000256" key="5">
    <source>
        <dbReference type="SAM" id="SignalP"/>
    </source>
</evidence>
<dbReference type="Pfam" id="PF00497">
    <property type="entry name" value="SBP_bac_3"/>
    <property type="match status" value="1"/>
</dbReference>
<dbReference type="Gene3D" id="3.40.190.10">
    <property type="entry name" value="Periplasmic binding protein-like II"/>
    <property type="match status" value="2"/>
</dbReference>
<dbReference type="OrthoDB" id="368476at2"/>
<comment type="subcellular location">
    <subcellularLocation>
        <location evidence="1">Cell envelope</location>
    </subcellularLocation>
</comment>
<reference evidence="7 8" key="1">
    <citation type="submission" date="2019-07" db="EMBL/GenBank/DDBJ databases">
        <title>Deinococcus detaillus sp. nov., isolated from humus soil in Antarctica.</title>
        <authorList>
            <person name="Zhang K."/>
        </authorList>
    </citation>
    <scope>NUCLEOTIDE SEQUENCE [LARGE SCALE GENOMIC DNA]</scope>
    <source>
        <strain evidence="7 8">H1</strain>
    </source>
</reference>
<keyword evidence="8" id="KW-1185">Reference proteome</keyword>
<dbReference type="AlphaFoldDB" id="A0A553UUB6"/>
<gene>
    <name evidence="7" type="ORF">FNU79_11270</name>
</gene>
<dbReference type="PANTHER" id="PTHR35936">
    <property type="entry name" value="MEMBRANE-BOUND LYTIC MUREIN TRANSGLYCOSYLASE F"/>
    <property type="match status" value="1"/>
</dbReference>
<evidence type="ECO:0000256" key="1">
    <source>
        <dbReference type="ARBA" id="ARBA00004196"/>
    </source>
</evidence>
<dbReference type="InterPro" id="IPR018313">
    <property type="entry name" value="SBP_3_CS"/>
</dbReference>
<dbReference type="CDD" id="cd13530">
    <property type="entry name" value="PBP2_peptides_like"/>
    <property type="match status" value="1"/>
</dbReference>
<name>A0A553UUB6_9DEIO</name>
<protein>
    <submittedName>
        <fullName evidence="7">Amino acid ABC transporter substrate-binding protein</fullName>
    </submittedName>
</protein>
<feature type="domain" description="Solute-binding protein family 3/N-terminal" evidence="6">
    <location>
        <begin position="35"/>
        <end position="251"/>
    </location>
</feature>
<evidence type="ECO:0000256" key="3">
    <source>
        <dbReference type="ARBA" id="ARBA00022729"/>
    </source>
</evidence>
<proteinExistence type="inferred from homology"/>
<dbReference type="InterPro" id="IPR001638">
    <property type="entry name" value="Solute-binding_3/MltF_N"/>
</dbReference>
<dbReference type="SMART" id="SM00062">
    <property type="entry name" value="PBPb"/>
    <property type="match status" value="1"/>
</dbReference>
<evidence type="ECO:0000256" key="2">
    <source>
        <dbReference type="ARBA" id="ARBA00010333"/>
    </source>
</evidence>
<evidence type="ECO:0000256" key="4">
    <source>
        <dbReference type="RuleBase" id="RU003744"/>
    </source>
</evidence>
<dbReference type="SUPFAM" id="SSF53850">
    <property type="entry name" value="Periplasmic binding protein-like II"/>
    <property type="match status" value="1"/>
</dbReference>